<name>A0A074KQF8_9BACT</name>
<dbReference type="eggNOG" id="COG0156">
    <property type="taxonomic scope" value="Bacteria"/>
</dbReference>
<dbReference type="RefSeq" id="WP_035078533.1">
    <property type="nucleotide sequence ID" value="NZ_JMIH01000028.1"/>
</dbReference>
<dbReference type="InterPro" id="IPR050087">
    <property type="entry name" value="AON_synthase_class-II"/>
</dbReference>
<evidence type="ECO:0000256" key="2">
    <source>
        <dbReference type="ARBA" id="ARBA00022679"/>
    </source>
</evidence>
<reference evidence="4 5" key="1">
    <citation type="submission" date="2014-04" db="EMBL/GenBank/DDBJ databases">
        <title>Characterization and application of a salt tolerant electro-active bacterium.</title>
        <authorList>
            <person name="Yang L."/>
            <person name="Wei S."/>
            <person name="Tay Q.X.M."/>
        </authorList>
    </citation>
    <scope>NUCLEOTIDE SEQUENCE [LARGE SCALE GENOMIC DNA]</scope>
    <source>
        <strain evidence="4 5">LY1</strain>
    </source>
</reference>
<dbReference type="InterPro" id="IPR015421">
    <property type="entry name" value="PyrdxlP-dep_Trfase_major"/>
</dbReference>
<evidence type="ECO:0000259" key="3">
    <source>
        <dbReference type="Pfam" id="PF00155"/>
    </source>
</evidence>
<dbReference type="PANTHER" id="PTHR13693">
    <property type="entry name" value="CLASS II AMINOTRANSFERASE/8-AMINO-7-OXONONANOATE SYNTHASE"/>
    <property type="match status" value="1"/>
</dbReference>
<dbReference type="EMBL" id="JMIH01000028">
    <property type="protein sequence ID" value="KEO72176.1"/>
    <property type="molecule type" value="Genomic_DNA"/>
</dbReference>
<dbReference type="InterPro" id="IPR004839">
    <property type="entry name" value="Aminotransferase_I/II_large"/>
</dbReference>
<sequence length="351" mass="39085">MKHYPIQSKVDRTIVYGNEEFLYFSGTSYLAMANLPAFEEQIILGLNKYGASHGSSRGSNLQLQVYEDFERFFSHQAGASRGLLFSSGFLAGTAAVKVIEASSDILLVAPDAHPAIVLPEHTASPSMSFDTWSHDCLSVARANEGKHITFLSNAVDPLKLDIHDFKWINSLPDHNTYTLLIDDSHAFGLIGKGIFGTYEKWSRLPVDLIVCGSLGKALGIPGGIVMGNENFITRLEQETMFRSASPPSPAFYEAFLNSQSLYEKQQLTLKANIALFKQLTVDLDYLKSCDQYPVFAFEDDKLVEKLEKENIIISSFPYPEVTDPCINRIILSAYHQEKDIHRLASCLKDIG</sequence>
<evidence type="ECO:0000313" key="4">
    <source>
        <dbReference type="EMBL" id="KEO72176.1"/>
    </source>
</evidence>
<proteinExistence type="predicted"/>
<dbReference type="InterPro" id="IPR015422">
    <property type="entry name" value="PyrdxlP-dep_Trfase_small"/>
</dbReference>
<organism evidence="4 5">
    <name type="scientific">Anditalea andensis</name>
    <dbReference type="NCBI Taxonomy" id="1048983"/>
    <lineage>
        <taxon>Bacteria</taxon>
        <taxon>Pseudomonadati</taxon>
        <taxon>Bacteroidota</taxon>
        <taxon>Cytophagia</taxon>
        <taxon>Cytophagales</taxon>
        <taxon>Cytophagaceae</taxon>
        <taxon>Anditalea</taxon>
    </lineage>
</organism>
<dbReference type="SUPFAM" id="SSF53383">
    <property type="entry name" value="PLP-dependent transferases"/>
    <property type="match status" value="1"/>
</dbReference>
<dbReference type="OrthoDB" id="846426at2"/>
<evidence type="ECO:0000256" key="1">
    <source>
        <dbReference type="ARBA" id="ARBA00001933"/>
    </source>
</evidence>
<dbReference type="Gene3D" id="3.40.640.10">
    <property type="entry name" value="Type I PLP-dependent aspartate aminotransferase-like (Major domain)"/>
    <property type="match status" value="1"/>
</dbReference>
<protein>
    <recommendedName>
        <fullName evidence="3">Aminotransferase class I/classII large domain-containing protein</fullName>
    </recommendedName>
</protein>
<dbReference type="Pfam" id="PF00155">
    <property type="entry name" value="Aminotran_1_2"/>
    <property type="match status" value="1"/>
</dbReference>
<dbReference type="STRING" id="1048983.EL17_19925"/>
<dbReference type="Gene3D" id="3.90.1150.10">
    <property type="entry name" value="Aspartate Aminotransferase, domain 1"/>
    <property type="match status" value="1"/>
</dbReference>
<feature type="domain" description="Aminotransferase class I/classII large" evidence="3">
    <location>
        <begin position="173"/>
        <end position="345"/>
    </location>
</feature>
<gene>
    <name evidence="4" type="ORF">EL17_19925</name>
</gene>
<dbReference type="Proteomes" id="UP000027821">
    <property type="component" value="Unassembled WGS sequence"/>
</dbReference>
<dbReference type="GO" id="GO:0030170">
    <property type="term" value="F:pyridoxal phosphate binding"/>
    <property type="evidence" value="ECO:0007669"/>
    <property type="project" value="InterPro"/>
</dbReference>
<comment type="cofactor">
    <cofactor evidence="1">
        <name>pyridoxal 5'-phosphate</name>
        <dbReference type="ChEBI" id="CHEBI:597326"/>
    </cofactor>
</comment>
<dbReference type="AlphaFoldDB" id="A0A074KQF8"/>
<comment type="caution">
    <text evidence="4">The sequence shown here is derived from an EMBL/GenBank/DDBJ whole genome shotgun (WGS) entry which is preliminary data.</text>
</comment>
<keyword evidence="2" id="KW-0808">Transferase</keyword>
<dbReference type="GO" id="GO:0016740">
    <property type="term" value="F:transferase activity"/>
    <property type="evidence" value="ECO:0007669"/>
    <property type="project" value="UniProtKB-KW"/>
</dbReference>
<dbReference type="InterPro" id="IPR015424">
    <property type="entry name" value="PyrdxlP-dep_Trfase"/>
</dbReference>
<evidence type="ECO:0000313" key="5">
    <source>
        <dbReference type="Proteomes" id="UP000027821"/>
    </source>
</evidence>
<accession>A0A074KQF8</accession>
<keyword evidence="5" id="KW-1185">Reference proteome</keyword>